<reference evidence="2" key="2">
    <citation type="journal article" date="2007" name="Science">
        <title>Draft genome sequence of the sexually transmitted pathogen Trichomonas vaginalis.</title>
        <authorList>
            <person name="Carlton J.M."/>
            <person name="Hirt R.P."/>
            <person name="Silva J.C."/>
            <person name="Delcher A.L."/>
            <person name="Schatz M."/>
            <person name="Zhao Q."/>
            <person name="Wortman J.R."/>
            <person name="Bidwell S.L."/>
            <person name="Alsmark U.C.M."/>
            <person name="Besteiro S."/>
            <person name="Sicheritz-Ponten T."/>
            <person name="Noel C.J."/>
            <person name="Dacks J.B."/>
            <person name="Foster P.G."/>
            <person name="Simillion C."/>
            <person name="Van de Peer Y."/>
            <person name="Miranda-Saavedra D."/>
            <person name="Barton G.J."/>
            <person name="Westrop G.D."/>
            <person name="Mueller S."/>
            <person name="Dessi D."/>
            <person name="Fiori P.L."/>
            <person name="Ren Q."/>
            <person name="Paulsen I."/>
            <person name="Zhang H."/>
            <person name="Bastida-Corcuera F.D."/>
            <person name="Simoes-Barbosa A."/>
            <person name="Brown M.T."/>
            <person name="Hayes R.D."/>
            <person name="Mukherjee M."/>
            <person name="Okumura C.Y."/>
            <person name="Schneider R."/>
            <person name="Smith A.J."/>
            <person name="Vanacova S."/>
            <person name="Villalvazo M."/>
            <person name="Haas B.J."/>
            <person name="Pertea M."/>
            <person name="Feldblyum T.V."/>
            <person name="Utterback T.R."/>
            <person name="Shu C.L."/>
            <person name="Osoegawa K."/>
            <person name="de Jong P.J."/>
            <person name="Hrdy I."/>
            <person name="Horvathova L."/>
            <person name="Zubacova Z."/>
            <person name="Dolezal P."/>
            <person name="Malik S.B."/>
            <person name="Logsdon J.M. Jr."/>
            <person name="Henze K."/>
            <person name="Gupta A."/>
            <person name="Wang C.C."/>
            <person name="Dunne R.L."/>
            <person name="Upcroft J.A."/>
            <person name="Upcroft P."/>
            <person name="White O."/>
            <person name="Salzberg S.L."/>
            <person name="Tang P."/>
            <person name="Chiu C.-H."/>
            <person name="Lee Y.-S."/>
            <person name="Embley T.M."/>
            <person name="Coombs G.H."/>
            <person name="Mottram J.C."/>
            <person name="Tachezy J."/>
            <person name="Fraser-Liggett C.M."/>
            <person name="Johnson P.J."/>
        </authorList>
    </citation>
    <scope>NUCLEOTIDE SEQUENCE [LARGE SCALE GENOMIC DNA]</scope>
    <source>
        <strain evidence="2">G3</strain>
    </source>
</reference>
<evidence type="ECO:0008006" key="4">
    <source>
        <dbReference type="Google" id="ProtNLM"/>
    </source>
</evidence>
<dbReference type="InParanoid" id="A2DQH2"/>
<reference evidence="2" key="1">
    <citation type="submission" date="2006-10" db="EMBL/GenBank/DDBJ databases">
        <authorList>
            <person name="Amadeo P."/>
            <person name="Zhao Q."/>
            <person name="Wortman J."/>
            <person name="Fraser-Liggett C."/>
            <person name="Carlton J."/>
        </authorList>
    </citation>
    <scope>NUCLEOTIDE SEQUENCE</scope>
    <source>
        <strain evidence="2">G3</strain>
    </source>
</reference>
<dbReference type="KEGG" id="tva:4775446"/>
<organism evidence="2 3">
    <name type="scientific">Trichomonas vaginalis (strain ATCC PRA-98 / G3)</name>
    <dbReference type="NCBI Taxonomy" id="412133"/>
    <lineage>
        <taxon>Eukaryota</taxon>
        <taxon>Metamonada</taxon>
        <taxon>Parabasalia</taxon>
        <taxon>Trichomonadida</taxon>
        <taxon>Trichomonadidae</taxon>
        <taxon>Trichomonas</taxon>
    </lineage>
</organism>
<proteinExistence type="predicted"/>
<dbReference type="VEuPathDB" id="TrichDB:TVAGG3_1010130"/>
<feature type="coiled-coil region" evidence="1">
    <location>
        <begin position="357"/>
        <end position="384"/>
    </location>
</feature>
<dbReference type="AlphaFoldDB" id="A2DQH2"/>
<name>A2DQH2_TRIV3</name>
<accession>A2DQH2</accession>
<keyword evidence="3" id="KW-1185">Reference proteome</keyword>
<dbReference type="EMBL" id="DS113231">
    <property type="protein sequence ID" value="EAY17429.1"/>
    <property type="molecule type" value="Genomic_DNA"/>
</dbReference>
<keyword evidence="1" id="KW-0175">Coiled coil</keyword>
<protein>
    <recommendedName>
        <fullName evidence="4">DUF4201 domain-containing protein</fullName>
    </recommendedName>
</protein>
<dbReference type="Proteomes" id="UP000001542">
    <property type="component" value="Unassembled WGS sequence"/>
</dbReference>
<dbReference type="SMR" id="A2DQH2"/>
<evidence type="ECO:0000256" key="1">
    <source>
        <dbReference type="SAM" id="Coils"/>
    </source>
</evidence>
<dbReference type="RefSeq" id="XP_001330798.1">
    <property type="nucleotide sequence ID" value="XM_001330762.1"/>
</dbReference>
<dbReference type="VEuPathDB" id="TrichDB:TVAG_320240"/>
<evidence type="ECO:0000313" key="3">
    <source>
        <dbReference type="Proteomes" id="UP000001542"/>
    </source>
</evidence>
<sequence length="390" mass="46056">MKSPSKLKSKLEKELEELTYKGKLIEAECYRYVNAPLPANFELFKKYVSFQSEIEAVYKLFNTNRGDPLKIFMRHMQGILDEQKKKQVQINKFREKLSIFDTTIDEDGNVTNVFHTFCINYRNDLIGLKAEFSKFFTDIINKLKISRRIMQILIEQRKSQALNLLQEIDDKELLVRKEYSEKKKEHDDLIQKRLSRNSLHRLVIFSEDPDTTSTNEITKKIYNDINNRFDKAKDFINNFEKIFEKFDQLDSKLHNLEVKLDKCTIATTEAKERREKSRIENLRKQIAENQAKELELDRNISECNAKLLEITPIVERERELSTKIVAGTNMTHRQLRNEASRIAFQIGAETLYNFEYLEKLTKNKEKFEVDSDALIKQLEDEEKSKSGEVV</sequence>
<evidence type="ECO:0000313" key="2">
    <source>
        <dbReference type="EMBL" id="EAY17429.1"/>
    </source>
</evidence>
<feature type="coiled-coil region" evidence="1">
    <location>
        <begin position="265"/>
        <end position="304"/>
    </location>
</feature>
<gene>
    <name evidence="2" type="ORF">TVAG_320240</name>
</gene>